<evidence type="ECO:0000313" key="1">
    <source>
        <dbReference type="EMBL" id="MBC3898057.1"/>
    </source>
</evidence>
<dbReference type="Proteomes" id="UP000622405">
    <property type="component" value="Unassembled WGS sequence"/>
</dbReference>
<organism evidence="1 2">
    <name type="scientific">Acetobacterium malicum</name>
    <dbReference type="NCBI Taxonomy" id="52692"/>
    <lineage>
        <taxon>Bacteria</taxon>
        <taxon>Bacillati</taxon>
        <taxon>Bacillota</taxon>
        <taxon>Clostridia</taxon>
        <taxon>Eubacteriales</taxon>
        <taxon>Eubacteriaceae</taxon>
        <taxon>Acetobacterium</taxon>
    </lineage>
</organism>
<sequence length="65" mass="7881">MKAQWHTKRRKEDLKIPEKYREMSPTMQNRRELTFLLQEAAFAEKMALYHVIDLDQLDQQKKTSS</sequence>
<keyword evidence="2" id="KW-1185">Reference proteome</keyword>
<proteinExistence type="predicted"/>
<accession>A0ABR6YSH0</accession>
<protein>
    <submittedName>
        <fullName evidence="1">Uncharacterized protein</fullName>
    </submittedName>
</protein>
<dbReference type="EMBL" id="WJBE01000001">
    <property type="protein sequence ID" value="MBC3898057.1"/>
    <property type="molecule type" value="Genomic_DNA"/>
</dbReference>
<dbReference type="RefSeq" id="WP_186892823.1">
    <property type="nucleotide sequence ID" value="NZ_WJBE01000001.1"/>
</dbReference>
<gene>
    <name evidence="1" type="ORF">GH811_00325</name>
</gene>
<evidence type="ECO:0000313" key="2">
    <source>
        <dbReference type="Proteomes" id="UP000622405"/>
    </source>
</evidence>
<name>A0ABR6YSH0_9FIRM</name>
<comment type="caution">
    <text evidence="1">The sequence shown here is derived from an EMBL/GenBank/DDBJ whole genome shotgun (WGS) entry which is preliminary data.</text>
</comment>
<reference evidence="1 2" key="1">
    <citation type="journal article" date="2020" name="mSystems">
        <title>Defining Genomic and Predicted Metabolic Features of the Acetobacterium Genus.</title>
        <authorList>
            <person name="Ross D.E."/>
            <person name="Marshall C.W."/>
            <person name="Gulliver D."/>
            <person name="May H.D."/>
            <person name="Norman R.S."/>
        </authorList>
    </citation>
    <scope>NUCLEOTIDE SEQUENCE [LARGE SCALE GENOMIC DNA]</scope>
    <source>
        <strain evidence="1 2">DSM 4132</strain>
    </source>
</reference>